<evidence type="ECO:0000256" key="2">
    <source>
        <dbReference type="ARBA" id="ARBA00004459"/>
    </source>
</evidence>
<evidence type="ECO:0000256" key="1">
    <source>
        <dbReference type="ARBA" id="ARBA00003932"/>
    </source>
</evidence>
<dbReference type="AlphaFoldDB" id="Q84BH0"/>
<protein>
    <recommendedName>
        <fullName evidence="8">Variable large protein</fullName>
    </recommendedName>
</protein>
<name>Q84BH0_BORAF</name>
<feature type="non-terminal residue" evidence="10">
    <location>
        <position position="1"/>
    </location>
</feature>
<organism evidence="10">
    <name type="scientific">Borreliella afzelii</name>
    <name type="common">Borrelia afzelii</name>
    <dbReference type="NCBI Taxonomy" id="29518"/>
    <lineage>
        <taxon>Bacteria</taxon>
        <taxon>Pseudomonadati</taxon>
        <taxon>Spirochaetota</taxon>
        <taxon>Spirochaetia</taxon>
        <taxon>Spirochaetales</taxon>
        <taxon>Borreliaceae</taxon>
        <taxon>Borreliella</taxon>
    </lineage>
</organism>
<keyword evidence="6 8" id="KW-0998">Cell outer membrane</keyword>
<dbReference type="SUPFAM" id="SSF74748">
    <property type="entry name" value="Variable surface antigen VlsE"/>
    <property type="match status" value="1"/>
</dbReference>
<keyword evidence="7 8" id="KW-0449">Lipoprotein</keyword>
<feature type="compositionally biased region" description="Basic and acidic residues" evidence="9">
    <location>
        <begin position="30"/>
        <end position="39"/>
    </location>
</feature>
<keyword evidence="5 8" id="KW-0564">Palmitate</keyword>
<comment type="function">
    <text evidence="1 8">The Vlp and Vsp proteins are antigenically distinct proteins, only one vlp or vsp gene is transcriptionally active at any one time. Switching between these genes is a mechanism of host immune response evasion.</text>
</comment>
<evidence type="ECO:0000256" key="3">
    <source>
        <dbReference type="ARBA" id="ARBA00022729"/>
    </source>
</evidence>
<evidence type="ECO:0000256" key="9">
    <source>
        <dbReference type="SAM" id="MobiDB-lite"/>
    </source>
</evidence>
<keyword evidence="4 8" id="KW-0472">Membrane</keyword>
<dbReference type="EMBL" id="AY100628">
    <property type="protein sequence ID" value="AAN87822.1"/>
    <property type="molecule type" value="Genomic_DNA"/>
</dbReference>
<keyword evidence="3" id="KW-0732">Signal</keyword>
<sequence>KSAVDEVSKWLEEMITAASDAATKGGTGEASEKIGDSDANKGAGAGAAFGENDMKKRNDNIAAAIVLRGVAKDGKFAVKEDY</sequence>
<dbReference type="GO" id="GO:0009279">
    <property type="term" value="C:cell outer membrane"/>
    <property type="evidence" value="ECO:0007669"/>
    <property type="project" value="UniProtKB-SubCell"/>
</dbReference>
<evidence type="ECO:0000256" key="5">
    <source>
        <dbReference type="ARBA" id="ARBA00023139"/>
    </source>
</evidence>
<proteinExistence type="predicted"/>
<evidence type="ECO:0000256" key="6">
    <source>
        <dbReference type="ARBA" id="ARBA00023237"/>
    </source>
</evidence>
<evidence type="ECO:0000256" key="8">
    <source>
        <dbReference type="RuleBase" id="RU363105"/>
    </source>
</evidence>
<accession>Q84BH0</accession>
<comment type="subcellular location">
    <subcellularLocation>
        <location evidence="2 8">Cell outer membrane</location>
        <topology evidence="2 8">Lipid-anchor</topology>
    </subcellularLocation>
</comment>
<geneLocation type="plasmid" evidence="10">
    <name>lp28-1</name>
</geneLocation>
<reference evidence="10" key="1">
    <citation type="journal article" date="2003" name="Mol. Microbiol.">
        <title>Characterization of the vls antigenic variation loci of the Lyme disease spirochaetes Borrelia garinii Ip90 and Borrelia afzelii ACAI.</title>
        <authorList>
            <person name="Wang D."/>
            <person name="Botkin D.J."/>
            <person name="Norris S.J."/>
        </authorList>
    </citation>
    <scope>NUCLEOTIDE SEQUENCE</scope>
    <source>
        <strain evidence="10">ACAI</strain>
        <plasmid evidence="10">lp28-1</plasmid>
    </source>
</reference>
<dbReference type="Pfam" id="PF00921">
    <property type="entry name" value="Lipoprotein_2"/>
    <property type="match status" value="1"/>
</dbReference>
<evidence type="ECO:0000313" key="10">
    <source>
        <dbReference type="EMBL" id="AAN87822.1"/>
    </source>
</evidence>
<evidence type="ECO:0000256" key="7">
    <source>
        <dbReference type="ARBA" id="ARBA00023288"/>
    </source>
</evidence>
<keyword evidence="10" id="KW-0614">Plasmid</keyword>
<evidence type="ECO:0000256" key="4">
    <source>
        <dbReference type="ARBA" id="ARBA00023136"/>
    </source>
</evidence>
<dbReference type="InterPro" id="IPR000680">
    <property type="entry name" value="Borrelia_lipo"/>
</dbReference>
<feature type="region of interest" description="Disordered" evidence="9">
    <location>
        <begin position="18"/>
        <end position="51"/>
    </location>
</feature>